<evidence type="ECO:0000259" key="5">
    <source>
        <dbReference type="Pfam" id="PF04542"/>
    </source>
</evidence>
<dbReference type="InterPro" id="IPR013249">
    <property type="entry name" value="RNA_pol_sigma70_r4_t2"/>
</dbReference>
<dbReference type="PANTHER" id="PTHR43133">
    <property type="entry name" value="RNA POLYMERASE ECF-TYPE SIGMA FACTO"/>
    <property type="match status" value="1"/>
</dbReference>
<evidence type="ECO:0000256" key="3">
    <source>
        <dbReference type="ARBA" id="ARBA00023082"/>
    </source>
</evidence>
<dbReference type="InterPro" id="IPR013324">
    <property type="entry name" value="RNA_pol_sigma_r3/r4-like"/>
</dbReference>
<sequence>MTEPEIRKLLRQMKEQDSQTAFRRFYDMTYDRLFRIAFYYLKKEEWAQEVVLDVFLKLWNRRNVLPEVLNIEDYCFVLIKNASLNYLKKEMKQSPPLSITSSCGPEATTNSPEECLISEELFARYVKALDRLPERCREVFIRVREEKQTYAQVAKDLNISIKTVDAQLQKALSRLKAAISS</sequence>
<proteinExistence type="inferred from homology"/>
<dbReference type="GO" id="GO:0016987">
    <property type="term" value="F:sigma factor activity"/>
    <property type="evidence" value="ECO:0007669"/>
    <property type="project" value="UniProtKB-KW"/>
</dbReference>
<evidence type="ECO:0000313" key="8">
    <source>
        <dbReference type="Proteomes" id="UP000324383"/>
    </source>
</evidence>
<name>A0A5D3EUX4_9BACE</name>
<dbReference type="Pfam" id="PF08281">
    <property type="entry name" value="Sigma70_r4_2"/>
    <property type="match status" value="1"/>
</dbReference>
<protein>
    <submittedName>
        <fullName evidence="7">RNA polymerase sigma-70 factor</fullName>
    </submittedName>
</protein>
<dbReference type="Gene3D" id="1.10.10.10">
    <property type="entry name" value="Winged helix-like DNA-binding domain superfamily/Winged helix DNA-binding domain"/>
    <property type="match status" value="1"/>
</dbReference>
<dbReference type="InterPro" id="IPR039425">
    <property type="entry name" value="RNA_pol_sigma-70-like"/>
</dbReference>
<dbReference type="NCBIfam" id="TIGR02985">
    <property type="entry name" value="Sig70_bacteroi1"/>
    <property type="match status" value="1"/>
</dbReference>
<dbReference type="Gene3D" id="1.10.1740.10">
    <property type="match status" value="1"/>
</dbReference>
<dbReference type="EMBL" id="VKLW01000004">
    <property type="protein sequence ID" value="TYK34958.1"/>
    <property type="molecule type" value="Genomic_DNA"/>
</dbReference>
<evidence type="ECO:0000256" key="2">
    <source>
        <dbReference type="ARBA" id="ARBA00023015"/>
    </source>
</evidence>
<reference evidence="7 8" key="1">
    <citation type="submission" date="2019-07" db="EMBL/GenBank/DDBJ databases">
        <title>Draft Genome Sequences of Bacteroides pyogenes Strains Isolated from the Uterus Holstein Dairy Cows with Metritis.</title>
        <authorList>
            <person name="Cunha F."/>
            <person name="Galvao K.N."/>
            <person name="Jeon S.J."/>
            <person name="Jeong K.C."/>
        </authorList>
    </citation>
    <scope>NUCLEOTIDE SEQUENCE [LARGE SCALE GENOMIC DNA]</scope>
    <source>
        <strain evidence="7 8">KG-31</strain>
    </source>
</reference>
<dbReference type="NCBIfam" id="TIGR02937">
    <property type="entry name" value="sigma70-ECF"/>
    <property type="match status" value="1"/>
</dbReference>
<dbReference type="InterPro" id="IPR007627">
    <property type="entry name" value="RNA_pol_sigma70_r2"/>
</dbReference>
<evidence type="ECO:0000256" key="1">
    <source>
        <dbReference type="ARBA" id="ARBA00010641"/>
    </source>
</evidence>
<dbReference type="SUPFAM" id="SSF88946">
    <property type="entry name" value="Sigma2 domain of RNA polymerase sigma factors"/>
    <property type="match status" value="1"/>
</dbReference>
<feature type="domain" description="RNA polymerase sigma factor 70 region 4 type 2" evidence="6">
    <location>
        <begin position="125"/>
        <end position="175"/>
    </location>
</feature>
<accession>A0A5D3EUX4</accession>
<dbReference type="InterPro" id="IPR014327">
    <property type="entry name" value="RNA_pol_sigma70_bacteroid"/>
</dbReference>
<evidence type="ECO:0000259" key="6">
    <source>
        <dbReference type="Pfam" id="PF08281"/>
    </source>
</evidence>
<keyword evidence="3" id="KW-0731">Sigma factor</keyword>
<evidence type="ECO:0000256" key="4">
    <source>
        <dbReference type="ARBA" id="ARBA00023163"/>
    </source>
</evidence>
<dbReference type="InterPro" id="IPR036388">
    <property type="entry name" value="WH-like_DNA-bd_sf"/>
</dbReference>
<keyword evidence="8" id="KW-1185">Reference proteome</keyword>
<keyword evidence="4" id="KW-0804">Transcription</keyword>
<organism evidence="7 8">
    <name type="scientific">Bacteroides pyogenes</name>
    <dbReference type="NCBI Taxonomy" id="310300"/>
    <lineage>
        <taxon>Bacteria</taxon>
        <taxon>Pseudomonadati</taxon>
        <taxon>Bacteroidota</taxon>
        <taxon>Bacteroidia</taxon>
        <taxon>Bacteroidales</taxon>
        <taxon>Bacteroidaceae</taxon>
        <taxon>Bacteroides</taxon>
    </lineage>
</organism>
<keyword evidence="2" id="KW-0805">Transcription regulation</keyword>
<gene>
    <name evidence="7" type="ORF">FNJ60_02555</name>
</gene>
<comment type="similarity">
    <text evidence="1">Belongs to the sigma-70 factor family. ECF subfamily.</text>
</comment>
<dbReference type="SUPFAM" id="SSF88659">
    <property type="entry name" value="Sigma3 and sigma4 domains of RNA polymerase sigma factors"/>
    <property type="match status" value="1"/>
</dbReference>
<dbReference type="InterPro" id="IPR013325">
    <property type="entry name" value="RNA_pol_sigma_r2"/>
</dbReference>
<feature type="domain" description="RNA polymerase sigma-70 region 2" evidence="5">
    <location>
        <begin position="26"/>
        <end position="91"/>
    </location>
</feature>
<dbReference type="Pfam" id="PF04542">
    <property type="entry name" value="Sigma70_r2"/>
    <property type="match status" value="1"/>
</dbReference>
<dbReference type="Proteomes" id="UP000324383">
    <property type="component" value="Unassembled WGS sequence"/>
</dbReference>
<dbReference type="GO" id="GO:0003677">
    <property type="term" value="F:DNA binding"/>
    <property type="evidence" value="ECO:0007669"/>
    <property type="project" value="InterPro"/>
</dbReference>
<dbReference type="PANTHER" id="PTHR43133:SF46">
    <property type="entry name" value="RNA POLYMERASE SIGMA-70 FACTOR ECF SUBFAMILY"/>
    <property type="match status" value="1"/>
</dbReference>
<comment type="caution">
    <text evidence="7">The sequence shown here is derived from an EMBL/GenBank/DDBJ whole genome shotgun (WGS) entry which is preliminary data.</text>
</comment>
<evidence type="ECO:0000313" key="7">
    <source>
        <dbReference type="EMBL" id="TYK34958.1"/>
    </source>
</evidence>
<dbReference type="AlphaFoldDB" id="A0A5D3EUX4"/>
<dbReference type="RefSeq" id="WP_027325433.1">
    <property type="nucleotide sequence ID" value="NZ_CAMBON010000012.1"/>
</dbReference>
<dbReference type="GO" id="GO:0006352">
    <property type="term" value="P:DNA-templated transcription initiation"/>
    <property type="evidence" value="ECO:0007669"/>
    <property type="project" value="InterPro"/>
</dbReference>
<dbReference type="InterPro" id="IPR014284">
    <property type="entry name" value="RNA_pol_sigma-70_dom"/>
</dbReference>